<feature type="region of interest" description="Disordered" evidence="5">
    <location>
        <begin position="219"/>
        <end position="251"/>
    </location>
</feature>
<dbReference type="FunFam" id="1.25.40.10:FF:000207">
    <property type="entry name" value="Small glutamine-rich tetratricopeptide repeat-containing protein"/>
    <property type="match status" value="1"/>
</dbReference>
<dbReference type="OrthoDB" id="2335338at2759"/>
<dbReference type="PROSITE" id="PS50005">
    <property type="entry name" value="TPR"/>
    <property type="match status" value="3"/>
</dbReference>
<dbReference type="GO" id="GO:0042802">
    <property type="term" value="F:identical protein binding"/>
    <property type="evidence" value="ECO:0007669"/>
    <property type="project" value="EnsemblFungi"/>
</dbReference>
<dbReference type="HOGENOM" id="CLU_044224_1_0_1"/>
<organism evidence="7 8">
    <name type="scientific">Candida tropicalis (strain ATCC MYA-3404 / T1)</name>
    <name type="common">Yeast</name>
    <dbReference type="NCBI Taxonomy" id="294747"/>
    <lineage>
        <taxon>Eukaryota</taxon>
        <taxon>Fungi</taxon>
        <taxon>Dikarya</taxon>
        <taxon>Ascomycota</taxon>
        <taxon>Saccharomycotina</taxon>
        <taxon>Pichiomycetes</taxon>
        <taxon>Debaryomycetaceae</taxon>
        <taxon>Candida/Lodderomyces clade</taxon>
        <taxon>Candida</taxon>
    </lineage>
</organism>
<evidence type="ECO:0000256" key="5">
    <source>
        <dbReference type="SAM" id="MobiDB-lite"/>
    </source>
</evidence>
<feature type="domain" description="SGTA homodimerisation" evidence="6">
    <location>
        <begin position="6"/>
        <end position="71"/>
    </location>
</feature>
<dbReference type="Gene3D" id="1.25.40.10">
    <property type="entry name" value="Tetratricopeptide repeat domain"/>
    <property type="match status" value="1"/>
</dbReference>
<evidence type="ECO:0000313" key="8">
    <source>
        <dbReference type="Proteomes" id="UP000002037"/>
    </source>
</evidence>
<feature type="compositionally biased region" description="Basic and acidic residues" evidence="5">
    <location>
        <begin position="91"/>
        <end position="101"/>
    </location>
</feature>
<evidence type="ECO:0000256" key="2">
    <source>
        <dbReference type="ARBA" id="ARBA00022737"/>
    </source>
</evidence>
<dbReference type="InterPro" id="IPR032374">
    <property type="entry name" value="SGTA_dimer"/>
</dbReference>
<evidence type="ECO:0000256" key="1">
    <source>
        <dbReference type="ARBA" id="ARBA00008175"/>
    </source>
</evidence>
<dbReference type="Pfam" id="PF16546">
    <property type="entry name" value="SGTA_dimer"/>
    <property type="match status" value="1"/>
</dbReference>
<feature type="compositionally biased region" description="Low complexity" evidence="5">
    <location>
        <begin position="235"/>
        <end position="246"/>
    </location>
</feature>
<dbReference type="Pfam" id="PF00515">
    <property type="entry name" value="TPR_1"/>
    <property type="match status" value="1"/>
</dbReference>
<evidence type="ECO:0000256" key="3">
    <source>
        <dbReference type="ARBA" id="ARBA00022803"/>
    </source>
</evidence>
<feature type="compositionally biased region" description="Low complexity" evidence="5">
    <location>
        <begin position="80"/>
        <end position="90"/>
    </location>
</feature>
<feature type="repeat" description="TPR" evidence="4">
    <location>
        <begin position="172"/>
        <end position="205"/>
    </location>
</feature>
<keyword evidence="2" id="KW-0677">Repeat</keyword>
<dbReference type="InterPro" id="IPR011990">
    <property type="entry name" value="TPR-like_helical_dom_sf"/>
</dbReference>
<dbReference type="FunFam" id="1.10.260.100:FF:000011">
    <property type="entry name" value="TPR Domain containing protein"/>
    <property type="match status" value="1"/>
</dbReference>
<dbReference type="PANTHER" id="PTHR45831:SF2">
    <property type="entry name" value="LD24721P"/>
    <property type="match status" value="1"/>
</dbReference>
<comment type="similarity">
    <text evidence="1">Belongs to the SGT family.</text>
</comment>
<keyword evidence="3 4" id="KW-0802">TPR repeat</keyword>
<sequence>MPSTISNKDVALSIINFLKEAVSKKQVAEDYAESMDVAIDCIADAFEVDKDDDSKIVKDVFNGKSLSELLQSLEISNSASSDVSTSSESSNEVKEVDAETKAKADELKVQGNRAMALKDYPEAIAKYTEAIGLDPTNVVYLSNRAAAHSSYQKHDKAVEDAEKAIKLNPNFSKAYSRLGLAKYALGDAKGSMEAYKKGLEVEGDNKSDAMRKGYETAKKRVEEDLESSISTTDRSAGSDSTSANTGAGAGAGGLPDLSSFMGGAGGMPNLSEMMNNPQVMQAAQEMMSNPQAMQDLFNNPAVRQMAQQFGMGGDNMPDLSNIMNNPMFNQFMGGRGNQGGNSGSSE</sequence>
<evidence type="ECO:0000256" key="4">
    <source>
        <dbReference type="PROSITE-ProRule" id="PRU00339"/>
    </source>
</evidence>
<dbReference type="Proteomes" id="UP000002037">
    <property type="component" value="Unassembled WGS sequence"/>
</dbReference>
<dbReference type="eggNOG" id="KOG0553">
    <property type="taxonomic scope" value="Eukaryota"/>
</dbReference>
<feature type="region of interest" description="Disordered" evidence="5">
    <location>
        <begin position="80"/>
        <end position="101"/>
    </location>
</feature>
<reference evidence="7 8" key="1">
    <citation type="journal article" date="2009" name="Nature">
        <title>Evolution of pathogenicity and sexual reproduction in eight Candida genomes.</title>
        <authorList>
            <person name="Butler G."/>
            <person name="Rasmussen M.D."/>
            <person name="Lin M.F."/>
            <person name="Santos M.A."/>
            <person name="Sakthikumar S."/>
            <person name="Munro C.A."/>
            <person name="Rheinbay E."/>
            <person name="Grabherr M."/>
            <person name="Forche A."/>
            <person name="Reedy J.L."/>
            <person name="Agrafioti I."/>
            <person name="Arnaud M.B."/>
            <person name="Bates S."/>
            <person name="Brown A.J."/>
            <person name="Brunke S."/>
            <person name="Costanzo M.C."/>
            <person name="Fitzpatrick D.A."/>
            <person name="de Groot P.W."/>
            <person name="Harris D."/>
            <person name="Hoyer L.L."/>
            <person name="Hube B."/>
            <person name="Klis F.M."/>
            <person name="Kodira C."/>
            <person name="Lennard N."/>
            <person name="Logue M.E."/>
            <person name="Martin R."/>
            <person name="Neiman A.M."/>
            <person name="Nikolaou E."/>
            <person name="Quail M.A."/>
            <person name="Quinn J."/>
            <person name="Santos M.C."/>
            <person name="Schmitzberger F.F."/>
            <person name="Sherlock G."/>
            <person name="Shah P."/>
            <person name="Silverstein K.A."/>
            <person name="Skrzypek M.S."/>
            <person name="Soll D."/>
            <person name="Staggs R."/>
            <person name="Stansfield I."/>
            <person name="Stumpf M.P."/>
            <person name="Sudbery P.E."/>
            <person name="Srikantha T."/>
            <person name="Zeng Q."/>
            <person name="Berman J."/>
            <person name="Berriman M."/>
            <person name="Heitman J."/>
            <person name="Gow N.A."/>
            <person name="Lorenz M.C."/>
            <person name="Birren B.W."/>
            <person name="Kellis M."/>
            <person name="Cuomo C.A."/>
        </authorList>
    </citation>
    <scope>NUCLEOTIDE SEQUENCE [LARGE SCALE GENOMIC DNA]</scope>
    <source>
        <strain evidence="8">ATCC MYA-3404 / T1</strain>
    </source>
</reference>
<dbReference type="Gene3D" id="1.10.260.100">
    <property type="match status" value="1"/>
</dbReference>
<dbReference type="KEGG" id="ctp:CTRG_01357"/>
<dbReference type="RefSeq" id="XP_002547051.1">
    <property type="nucleotide sequence ID" value="XM_002547005.1"/>
</dbReference>
<protein>
    <recommendedName>
        <fullName evidence="6">SGTA homodimerisation domain-containing protein</fullName>
    </recommendedName>
</protein>
<dbReference type="GeneID" id="8296418"/>
<dbReference type="InterPro" id="IPR019734">
    <property type="entry name" value="TPR_rpt"/>
</dbReference>
<dbReference type="AlphaFoldDB" id="C5M676"/>
<evidence type="ECO:0000259" key="6">
    <source>
        <dbReference type="Pfam" id="PF16546"/>
    </source>
</evidence>
<gene>
    <name evidence="7" type="ORF">CTRG_01357</name>
</gene>
<keyword evidence="8" id="KW-1185">Reference proteome</keyword>
<dbReference type="GO" id="GO:0072380">
    <property type="term" value="C:TRC complex"/>
    <property type="evidence" value="ECO:0007669"/>
    <property type="project" value="EnsemblFungi"/>
</dbReference>
<dbReference type="GO" id="GO:0060090">
    <property type="term" value="F:molecular adaptor activity"/>
    <property type="evidence" value="ECO:0007669"/>
    <property type="project" value="EnsemblFungi"/>
</dbReference>
<dbReference type="GO" id="GO:0009408">
    <property type="term" value="P:response to heat"/>
    <property type="evidence" value="ECO:0007669"/>
    <property type="project" value="EnsemblFungi"/>
</dbReference>
<accession>C5M676</accession>
<dbReference type="InterPro" id="IPR047150">
    <property type="entry name" value="SGT"/>
</dbReference>
<dbReference type="GO" id="GO:0016020">
    <property type="term" value="C:membrane"/>
    <property type="evidence" value="ECO:0007669"/>
    <property type="project" value="TreeGrafter"/>
</dbReference>
<dbReference type="Pfam" id="PF13181">
    <property type="entry name" value="TPR_8"/>
    <property type="match status" value="1"/>
</dbReference>
<dbReference type="SMART" id="SM00028">
    <property type="entry name" value="TPR"/>
    <property type="match status" value="3"/>
</dbReference>
<dbReference type="Gene3D" id="1.20.5.420">
    <property type="entry name" value="Immunoglobulin FC, subunit C"/>
    <property type="match status" value="1"/>
</dbReference>
<name>C5M676_CANTT</name>
<dbReference type="STRING" id="294747.C5M676"/>
<feature type="repeat" description="TPR" evidence="4">
    <location>
        <begin position="138"/>
        <end position="171"/>
    </location>
</feature>
<dbReference type="VEuPathDB" id="FungiDB:CTRG_01357"/>
<evidence type="ECO:0000313" key="7">
    <source>
        <dbReference type="EMBL" id="EER34496.1"/>
    </source>
</evidence>
<dbReference type="SUPFAM" id="SSF48452">
    <property type="entry name" value="TPR-like"/>
    <property type="match status" value="1"/>
</dbReference>
<dbReference type="EMBL" id="GG692396">
    <property type="protein sequence ID" value="EER34496.1"/>
    <property type="molecule type" value="Genomic_DNA"/>
</dbReference>
<proteinExistence type="inferred from homology"/>
<dbReference type="FunFam" id="1.20.5.420:FF:000005">
    <property type="entry name" value="Hsc70 cochaperone (SGT), putative"/>
    <property type="match status" value="1"/>
</dbReference>
<dbReference type="PANTHER" id="PTHR45831">
    <property type="entry name" value="LD24721P"/>
    <property type="match status" value="1"/>
</dbReference>
<feature type="repeat" description="TPR" evidence="4">
    <location>
        <begin position="104"/>
        <end position="137"/>
    </location>
</feature>
<dbReference type="GO" id="GO:0006620">
    <property type="term" value="P:post-translational protein targeting to endoplasmic reticulum membrane"/>
    <property type="evidence" value="ECO:0007669"/>
    <property type="project" value="EnsemblFungi"/>
</dbReference>